<proteinExistence type="predicted"/>
<sequence>MSKRDDHATEIKSVKSMNTKLKSELAEMDIKCNDLSDQRDRLQVLVSEPLWKARPGYYARNQDEQLLLQKQALQEELHSSRNRTYELQQQLDWSEVNETIKLCDSMLINTTRIYTQKMF</sequence>
<gene>
    <name evidence="1" type="ORF">EVAR_42874_1</name>
</gene>
<dbReference type="Proteomes" id="UP000299102">
    <property type="component" value="Unassembled WGS sequence"/>
</dbReference>
<dbReference type="AlphaFoldDB" id="A0A4C1YIX8"/>
<reference evidence="1 2" key="1">
    <citation type="journal article" date="2019" name="Commun. Biol.">
        <title>The bagworm genome reveals a unique fibroin gene that provides high tensile strength.</title>
        <authorList>
            <person name="Kono N."/>
            <person name="Nakamura H."/>
            <person name="Ohtoshi R."/>
            <person name="Tomita M."/>
            <person name="Numata K."/>
            <person name="Arakawa K."/>
        </authorList>
    </citation>
    <scope>NUCLEOTIDE SEQUENCE [LARGE SCALE GENOMIC DNA]</scope>
</reference>
<keyword evidence="2" id="KW-1185">Reference proteome</keyword>
<protein>
    <submittedName>
        <fullName evidence="1">Uncharacterized protein</fullName>
    </submittedName>
</protein>
<dbReference type="EMBL" id="BGZK01001202">
    <property type="protein sequence ID" value="GBP74295.1"/>
    <property type="molecule type" value="Genomic_DNA"/>
</dbReference>
<evidence type="ECO:0000313" key="1">
    <source>
        <dbReference type="EMBL" id="GBP74295.1"/>
    </source>
</evidence>
<name>A0A4C1YIX8_EUMVA</name>
<evidence type="ECO:0000313" key="2">
    <source>
        <dbReference type="Proteomes" id="UP000299102"/>
    </source>
</evidence>
<organism evidence="1 2">
    <name type="scientific">Eumeta variegata</name>
    <name type="common">Bagworm moth</name>
    <name type="synonym">Eumeta japonica</name>
    <dbReference type="NCBI Taxonomy" id="151549"/>
    <lineage>
        <taxon>Eukaryota</taxon>
        <taxon>Metazoa</taxon>
        <taxon>Ecdysozoa</taxon>
        <taxon>Arthropoda</taxon>
        <taxon>Hexapoda</taxon>
        <taxon>Insecta</taxon>
        <taxon>Pterygota</taxon>
        <taxon>Neoptera</taxon>
        <taxon>Endopterygota</taxon>
        <taxon>Lepidoptera</taxon>
        <taxon>Glossata</taxon>
        <taxon>Ditrysia</taxon>
        <taxon>Tineoidea</taxon>
        <taxon>Psychidae</taxon>
        <taxon>Oiketicinae</taxon>
        <taxon>Eumeta</taxon>
    </lineage>
</organism>
<accession>A0A4C1YIX8</accession>
<comment type="caution">
    <text evidence="1">The sequence shown here is derived from an EMBL/GenBank/DDBJ whole genome shotgun (WGS) entry which is preliminary data.</text>
</comment>